<feature type="transmembrane region" description="Helical" evidence="2">
    <location>
        <begin position="57"/>
        <end position="77"/>
    </location>
</feature>
<accession>A0ABU5ITC9</accession>
<keyword evidence="1" id="KW-0175">Coiled coil</keyword>
<keyword evidence="2" id="KW-0812">Transmembrane</keyword>
<feature type="transmembrane region" description="Helical" evidence="2">
    <location>
        <begin position="83"/>
        <end position="101"/>
    </location>
</feature>
<keyword evidence="2" id="KW-1133">Transmembrane helix</keyword>
<evidence type="ECO:0000256" key="1">
    <source>
        <dbReference type="SAM" id="Coils"/>
    </source>
</evidence>
<dbReference type="Proteomes" id="UP001290455">
    <property type="component" value="Unassembled WGS sequence"/>
</dbReference>
<evidence type="ECO:0000313" key="4">
    <source>
        <dbReference type="Proteomes" id="UP001290455"/>
    </source>
</evidence>
<keyword evidence="2" id="KW-0472">Membrane</keyword>
<organism evidence="3 4">
    <name type="scientific">Robertmurraya mangrovi</name>
    <dbReference type="NCBI Taxonomy" id="3098077"/>
    <lineage>
        <taxon>Bacteria</taxon>
        <taxon>Bacillati</taxon>
        <taxon>Bacillota</taxon>
        <taxon>Bacilli</taxon>
        <taxon>Bacillales</taxon>
        <taxon>Bacillaceae</taxon>
        <taxon>Robertmurraya</taxon>
    </lineage>
</organism>
<evidence type="ECO:0000256" key="2">
    <source>
        <dbReference type="SAM" id="Phobius"/>
    </source>
</evidence>
<name>A0ABU5ITC9_9BACI</name>
<gene>
    <name evidence="3" type="ORF">SM124_01500</name>
</gene>
<evidence type="ECO:0000313" key="3">
    <source>
        <dbReference type="EMBL" id="MDZ5470412.1"/>
    </source>
</evidence>
<keyword evidence="4" id="KW-1185">Reference proteome</keyword>
<comment type="caution">
    <text evidence="3">The sequence shown here is derived from an EMBL/GenBank/DDBJ whole genome shotgun (WGS) entry which is preliminary data.</text>
</comment>
<proteinExistence type="predicted"/>
<protein>
    <submittedName>
        <fullName evidence="3">Uncharacterized protein</fullName>
    </submittedName>
</protein>
<reference evidence="3 4" key="1">
    <citation type="submission" date="2023-11" db="EMBL/GenBank/DDBJ databases">
        <title>Bacillus jintuensis, isolated from a mudflat on the Beibu Gulf coast.</title>
        <authorList>
            <person name="Li M."/>
        </authorList>
    </citation>
    <scope>NUCLEOTIDE SEQUENCE [LARGE SCALE GENOMIC DNA]</scope>
    <source>
        <strain evidence="3 4">31A1R</strain>
    </source>
</reference>
<feature type="coiled-coil region" evidence="1">
    <location>
        <begin position="172"/>
        <end position="206"/>
    </location>
</feature>
<dbReference type="EMBL" id="JAXOFX010000001">
    <property type="protein sequence ID" value="MDZ5470412.1"/>
    <property type="molecule type" value="Genomic_DNA"/>
</dbReference>
<sequence>MMKNKAICGNCKKSLFPSIKTRSGLLENIDFTSSCLIEYINKEKEIKSLTTPGNAPFFTLLNVTSYIAIVYFFFNFHGKKYEIVTYFIITIFFNFVVLFIIDKTYKHLREKKLLKIHAKDIKRKREELNIVANSLHLWSKIPQTYWNLNILNKFYSDINNHRADTLKECVNLLEAEKQLNDRIIEIKKVNQKLDNINKELKHIRYNQYFD</sequence>